<dbReference type="InterPro" id="IPR001226">
    <property type="entry name" value="Flavodoxin_CS"/>
</dbReference>
<dbReference type="GO" id="GO:0009055">
    <property type="term" value="F:electron transfer activity"/>
    <property type="evidence" value="ECO:0007669"/>
    <property type="project" value="InterPro"/>
</dbReference>
<gene>
    <name evidence="2" type="ORF">CJ203_03680</name>
</gene>
<protein>
    <recommendedName>
        <fullName evidence="1">Flavodoxin domain-containing protein</fullName>
    </recommendedName>
</protein>
<organism evidence="2 3">
    <name type="scientific">Corynebacterium tuscaniense</name>
    <dbReference type="NCBI Taxonomy" id="302449"/>
    <lineage>
        <taxon>Bacteria</taxon>
        <taxon>Bacillati</taxon>
        <taxon>Actinomycetota</taxon>
        <taxon>Actinomycetes</taxon>
        <taxon>Mycobacteriales</taxon>
        <taxon>Corynebacteriaceae</taxon>
        <taxon>Corynebacterium</taxon>
    </lineage>
</organism>
<dbReference type="InterPro" id="IPR029039">
    <property type="entry name" value="Flavoprotein-like_sf"/>
</dbReference>
<dbReference type="PROSITE" id="PS00201">
    <property type="entry name" value="FLAVODOXIN"/>
    <property type="match status" value="1"/>
</dbReference>
<accession>A0A2N6T620</accession>
<dbReference type="GO" id="GO:0010181">
    <property type="term" value="F:FMN binding"/>
    <property type="evidence" value="ECO:0007669"/>
    <property type="project" value="InterPro"/>
</dbReference>
<comment type="caution">
    <text evidence="2">The sequence shown here is derived from an EMBL/GenBank/DDBJ whole genome shotgun (WGS) entry which is preliminary data.</text>
</comment>
<dbReference type="Pfam" id="PF12724">
    <property type="entry name" value="Flavodoxin_5"/>
    <property type="match status" value="1"/>
</dbReference>
<name>A0A2N6T620_9CORY</name>
<reference evidence="2 3" key="1">
    <citation type="submission" date="2017-09" db="EMBL/GenBank/DDBJ databases">
        <title>Bacterial strain isolated from the female urinary microbiota.</title>
        <authorList>
            <person name="Thomas-White K."/>
            <person name="Kumar N."/>
            <person name="Forster S."/>
            <person name="Putonti C."/>
            <person name="Lawley T."/>
            <person name="Wolfe A.J."/>
        </authorList>
    </citation>
    <scope>NUCLEOTIDE SEQUENCE [LARGE SCALE GENOMIC DNA]</scope>
    <source>
        <strain evidence="2 3">UMB0792</strain>
    </source>
</reference>
<dbReference type="InterPro" id="IPR026816">
    <property type="entry name" value="Flavodoxin_dom"/>
</dbReference>
<dbReference type="SUPFAM" id="SSF52218">
    <property type="entry name" value="Flavoproteins"/>
    <property type="match status" value="1"/>
</dbReference>
<evidence type="ECO:0000259" key="1">
    <source>
        <dbReference type="Pfam" id="PF12724"/>
    </source>
</evidence>
<proteinExistence type="predicted"/>
<evidence type="ECO:0000313" key="2">
    <source>
        <dbReference type="EMBL" id="PMC64769.1"/>
    </source>
</evidence>
<keyword evidence="3" id="KW-1185">Reference proteome</keyword>
<dbReference type="Gene3D" id="3.40.50.360">
    <property type="match status" value="1"/>
</dbReference>
<evidence type="ECO:0000313" key="3">
    <source>
        <dbReference type="Proteomes" id="UP000235836"/>
    </source>
</evidence>
<dbReference type="EMBL" id="PNHG01000004">
    <property type="protein sequence ID" value="PMC64769.1"/>
    <property type="molecule type" value="Genomic_DNA"/>
</dbReference>
<dbReference type="Proteomes" id="UP000235836">
    <property type="component" value="Unassembled WGS sequence"/>
</dbReference>
<dbReference type="AlphaFoldDB" id="A0A2N6T620"/>
<feature type="domain" description="Flavodoxin" evidence="1">
    <location>
        <begin position="6"/>
        <end position="138"/>
    </location>
</feature>
<sequence length="175" mass="19245">MLTAAIYYASFYGSTKQYAEELATRLGTTAEEITEGSASTIRASDEPLIILSPIHGPSHPGVKVVKEVGQEGVEKRKVALVTVGMTLDHVVEAQDPARALLGDLAGDVERFYLPGRLNYSELSPKHRNIMKGLITMLKLKPGKTENERMMIDTYGTNTDRVDLGRLDAIVEWAKK</sequence>